<evidence type="ECO:0000313" key="2">
    <source>
        <dbReference type="EMBL" id="UZF46289.1"/>
    </source>
</evidence>
<dbReference type="PANTHER" id="PTHR43685">
    <property type="entry name" value="GLYCOSYLTRANSFERASE"/>
    <property type="match status" value="1"/>
</dbReference>
<feature type="domain" description="Glycosyltransferase 2-like" evidence="1">
    <location>
        <begin position="18"/>
        <end position="183"/>
    </location>
</feature>
<dbReference type="AlphaFoldDB" id="A0AA46WZ14"/>
<organism evidence="2 3">
    <name type="scientific">Rhodococcus rhodochrous</name>
    <dbReference type="NCBI Taxonomy" id="1829"/>
    <lineage>
        <taxon>Bacteria</taxon>
        <taxon>Bacillati</taxon>
        <taxon>Actinomycetota</taxon>
        <taxon>Actinomycetes</taxon>
        <taxon>Mycobacteriales</taxon>
        <taxon>Nocardiaceae</taxon>
        <taxon>Rhodococcus</taxon>
    </lineage>
</organism>
<dbReference type="CDD" id="cd00761">
    <property type="entry name" value="Glyco_tranf_GTA_type"/>
    <property type="match status" value="1"/>
</dbReference>
<dbReference type="Proteomes" id="UP001162740">
    <property type="component" value="Chromosome"/>
</dbReference>
<accession>A0AA46WZ14</accession>
<dbReference type="Gene3D" id="3.90.550.10">
    <property type="entry name" value="Spore Coat Polysaccharide Biosynthesis Protein SpsA, Chain A"/>
    <property type="match status" value="1"/>
</dbReference>
<dbReference type="InterPro" id="IPR001173">
    <property type="entry name" value="Glyco_trans_2-like"/>
</dbReference>
<sequence>MSFVGEEAVVESDRLRVSVVVPVHRCIPYVEKCLGSVLHQTRPVDEIVLVDDRGGDDSMAVVTNFLDEAGASYLVVTHPRNLGLGRARNSGLARATGDLVWFLDSDDEAEPHFVEVLERALVEADADFVCCRTTRVDEHDRPLQIDEPPTGESVLSGEDFARALIRGRVKAYACTKLFRREILGDRPWDEDQAYEDIVSVLRLALSAKRVAMVDEPLYRYLYRAGSISTALSERTFDLFKVGRDARAVVRAHGLTQAWLGDMRGFHYREVLTSVAHLAMRARHARADRPGLYDTAMRRVRSEISIADAVPLARTGFRREAIFAVLVKSAPWLYSAILRHR</sequence>
<dbReference type="EMBL" id="CP083974">
    <property type="protein sequence ID" value="UZF46289.1"/>
    <property type="molecule type" value="Genomic_DNA"/>
</dbReference>
<dbReference type="RefSeq" id="WP_229580461.1">
    <property type="nucleotide sequence ID" value="NZ_CP083974.1"/>
</dbReference>
<reference evidence="2 3" key="1">
    <citation type="journal article" date="2021" name="Front. Microbiol.">
        <title>Bacterial Transformation of Aromatic Monomers in Softwood Black Liquor.</title>
        <authorList>
            <person name="Navas L.E."/>
            <person name="Dexter G."/>
            <person name="Liu J."/>
            <person name="Levy-Booth D."/>
            <person name="Cho M."/>
            <person name="Jang S.K."/>
            <person name="Mansfield S.D."/>
            <person name="Renneckar S."/>
            <person name="Mohn W.W."/>
            <person name="Eltis L.D."/>
        </authorList>
    </citation>
    <scope>NUCLEOTIDE SEQUENCE [LARGE SCALE GENOMIC DNA]</scope>
    <source>
        <strain evidence="2 3">GD02</strain>
    </source>
</reference>
<dbReference type="PANTHER" id="PTHR43685:SF2">
    <property type="entry name" value="GLYCOSYLTRANSFERASE 2-LIKE DOMAIN-CONTAINING PROTEIN"/>
    <property type="match status" value="1"/>
</dbReference>
<dbReference type="SUPFAM" id="SSF53448">
    <property type="entry name" value="Nucleotide-diphospho-sugar transferases"/>
    <property type="match status" value="1"/>
</dbReference>
<evidence type="ECO:0000259" key="1">
    <source>
        <dbReference type="Pfam" id="PF00535"/>
    </source>
</evidence>
<protein>
    <submittedName>
        <fullName evidence="2">Glycosyltransferase</fullName>
    </submittedName>
</protein>
<evidence type="ECO:0000313" key="3">
    <source>
        <dbReference type="Proteomes" id="UP001162740"/>
    </source>
</evidence>
<dbReference type="InterPro" id="IPR029044">
    <property type="entry name" value="Nucleotide-diphossugar_trans"/>
</dbReference>
<proteinExistence type="predicted"/>
<name>A0AA46WZ14_RHORH</name>
<dbReference type="InterPro" id="IPR050834">
    <property type="entry name" value="Glycosyltransf_2"/>
</dbReference>
<dbReference type="Pfam" id="PF00535">
    <property type="entry name" value="Glycos_transf_2"/>
    <property type="match status" value="1"/>
</dbReference>
<gene>
    <name evidence="2" type="ORF">KUM34_006325</name>
</gene>